<organism evidence="2 3">
    <name type="scientific">Torulaspora globosa</name>
    <dbReference type="NCBI Taxonomy" id="48254"/>
    <lineage>
        <taxon>Eukaryota</taxon>
        <taxon>Fungi</taxon>
        <taxon>Dikarya</taxon>
        <taxon>Ascomycota</taxon>
        <taxon>Saccharomycotina</taxon>
        <taxon>Saccharomycetes</taxon>
        <taxon>Saccharomycetales</taxon>
        <taxon>Saccharomycetaceae</taxon>
        <taxon>Torulaspora</taxon>
    </lineage>
</organism>
<evidence type="ECO:0000256" key="1">
    <source>
        <dbReference type="SAM" id="MobiDB-lite"/>
    </source>
</evidence>
<evidence type="ECO:0000313" key="3">
    <source>
        <dbReference type="Proteomes" id="UP000510647"/>
    </source>
</evidence>
<feature type="compositionally biased region" description="Polar residues" evidence="1">
    <location>
        <begin position="14"/>
        <end position="44"/>
    </location>
</feature>
<gene>
    <name evidence="2" type="ORF">HG537_0B05700</name>
</gene>
<keyword evidence="3" id="KW-1185">Reference proteome</keyword>
<reference evidence="2 3" key="1">
    <citation type="submission" date="2020-06" db="EMBL/GenBank/DDBJ databases">
        <title>The yeast mating-type switching endonuclease HO is a domesticated member of an unorthodox homing genetic element family.</title>
        <authorList>
            <person name="Coughlan A.Y."/>
            <person name="Lombardi L."/>
            <person name="Braun-Galleani S."/>
            <person name="Martos A.R."/>
            <person name="Galeote V."/>
            <person name="Bigey F."/>
            <person name="Dequin S."/>
            <person name="Byrne K.P."/>
            <person name="Wolfe K.H."/>
        </authorList>
    </citation>
    <scope>NUCLEOTIDE SEQUENCE [LARGE SCALE GENOMIC DNA]</scope>
    <source>
        <strain evidence="2 3">CBS2947</strain>
    </source>
</reference>
<proteinExistence type="predicted"/>
<dbReference type="Proteomes" id="UP000510647">
    <property type="component" value="Chromosome 2"/>
</dbReference>
<evidence type="ECO:0000313" key="2">
    <source>
        <dbReference type="EMBL" id="QLQ79223.1"/>
    </source>
</evidence>
<protein>
    <submittedName>
        <fullName evidence="2">Uncharacterized protein</fullName>
    </submittedName>
</protein>
<name>A0A7H9HPD9_9SACH</name>
<dbReference type="OrthoDB" id="4052750at2759"/>
<dbReference type="EMBL" id="CP059268">
    <property type="protein sequence ID" value="QLQ79223.1"/>
    <property type="molecule type" value="Genomic_DNA"/>
</dbReference>
<feature type="compositionally biased region" description="Basic and acidic residues" evidence="1">
    <location>
        <begin position="93"/>
        <end position="104"/>
    </location>
</feature>
<feature type="region of interest" description="Disordered" evidence="1">
    <location>
        <begin position="1"/>
        <end position="104"/>
    </location>
</feature>
<accession>A0A7H9HPD9</accession>
<sequence length="182" mass="21247">MNNEQDNKLIVVQPLNSSISYSNESPRQARTPIQSPERQNSTAQLKEADSDHESITNSILAKRKRISQEQRPTHSPTTSKSRIDTYNRLAQRQRTEKRQERATQLRGGLEKMEQFIMNSEHLEELQRLSLQAQENTISPDLAQKFEQEAQEDLEDDELIQYFEHQEQLDQEIDRILSELSIS</sequence>
<dbReference type="AlphaFoldDB" id="A0A7H9HPD9"/>